<dbReference type="Proteomes" id="UP000270296">
    <property type="component" value="Unassembled WGS sequence"/>
</dbReference>
<evidence type="ECO:0000256" key="13">
    <source>
        <dbReference type="ARBA" id="ARBA00048481"/>
    </source>
</evidence>
<dbReference type="GO" id="GO:0015031">
    <property type="term" value="P:protein transport"/>
    <property type="evidence" value="ECO:0007669"/>
    <property type="project" value="UniProtKB-KW"/>
</dbReference>
<evidence type="ECO:0000256" key="3">
    <source>
        <dbReference type="ARBA" id="ARBA00012796"/>
    </source>
</evidence>
<evidence type="ECO:0000256" key="11">
    <source>
        <dbReference type="ARBA" id="ARBA00023242"/>
    </source>
</evidence>
<evidence type="ECO:0000256" key="12">
    <source>
        <dbReference type="ARBA" id="ARBA00030094"/>
    </source>
</evidence>
<evidence type="ECO:0000313" key="17">
    <source>
        <dbReference type="Proteomes" id="UP000270296"/>
    </source>
</evidence>
<dbReference type="InterPro" id="IPR014816">
    <property type="entry name" value="tRNA_MeTrfase_Gcd14"/>
</dbReference>
<comment type="catalytic activity">
    <reaction evidence="13">
        <text>an adenosine in mRNA + S-adenosyl-L-methionine = an N(1)-methyladenosine in mRNA + S-adenosyl-L-homocysteine + H(+)</text>
        <dbReference type="Rhea" id="RHEA:55392"/>
        <dbReference type="Rhea" id="RHEA-COMP:12414"/>
        <dbReference type="Rhea" id="RHEA-COMP:12415"/>
        <dbReference type="ChEBI" id="CHEBI:15378"/>
        <dbReference type="ChEBI" id="CHEBI:57856"/>
        <dbReference type="ChEBI" id="CHEBI:59789"/>
        <dbReference type="ChEBI" id="CHEBI:74411"/>
        <dbReference type="ChEBI" id="CHEBI:74491"/>
    </reaction>
</comment>
<evidence type="ECO:0000256" key="2">
    <source>
        <dbReference type="ARBA" id="ARBA00009674"/>
    </source>
</evidence>
<dbReference type="GO" id="GO:0031515">
    <property type="term" value="C:tRNA (m1A) methyltransferase complex"/>
    <property type="evidence" value="ECO:0007669"/>
    <property type="project" value="InterPro"/>
</dbReference>
<evidence type="ECO:0000256" key="6">
    <source>
        <dbReference type="ARBA" id="ARBA00022603"/>
    </source>
</evidence>
<dbReference type="FunFam" id="1.10.10.10:FF:000141">
    <property type="entry name" value="vacuolar protein-sorting-associated protein 25"/>
    <property type="match status" value="1"/>
</dbReference>
<dbReference type="InterPro" id="IPR049470">
    <property type="entry name" value="TRM61_C"/>
</dbReference>
<evidence type="ECO:0000256" key="5">
    <source>
        <dbReference type="ARBA" id="ARBA00022448"/>
    </source>
</evidence>
<keyword evidence="17" id="KW-1185">Reference proteome</keyword>
<evidence type="ECO:0000256" key="1">
    <source>
        <dbReference type="ARBA" id="ARBA00004123"/>
    </source>
</evidence>
<dbReference type="OrthoDB" id="1925287at2759"/>
<dbReference type="InterPro" id="IPR029063">
    <property type="entry name" value="SAM-dependent_MTases_sf"/>
</dbReference>
<gene>
    <name evidence="16" type="ORF">SBAD_LOCUS5473</name>
</gene>
<dbReference type="AlphaFoldDB" id="A0A183IPC9"/>
<dbReference type="GO" id="GO:0005634">
    <property type="term" value="C:nucleus"/>
    <property type="evidence" value="ECO:0007669"/>
    <property type="project" value="UniProtKB-SubCell"/>
</dbReference>
<dbReference type="InterPro" id="IPR014041">
    <property type="entry name" value="ESCRT-II_cplx_Vps25-sub_N"/>
</dbReference>
<evidence type="ECO:0000256" key="4">
    <source>
        <dbReference type="ARBA" id="ARBA00017934"/>
    </source>
</evidence>
<reference evidence="16 17" key="2">
    <citation type="submission" date="2018-11" db="EMBL/GenBank/DDBJ databases">
        <authorList>
            <consortium name="Pathogen Informatics"/>
        </authorList>
    </citation>
    <scope>NUCLEOTIDE SEQUENCE [LARGE SCALE GENOMIC DNA]</scope>
</reference>
<evidence type="ECO:0000256" key="8">
    <source>
        <dbReference type="ARBA" id="ARBA00022691"/>
    </source>
</evidence>
<dbReference type="InterPro" id="IPR036390">
    <property type="entry name" value="WH_DNA-bd_sf"/>
</dbReference>
<dbReference type="WBParaSite" id="SBAD_0000569801-mRNA-1">
    <property type="protein sequence ID" value="SBAD_0000569801-mRNA-1"/>
    <property type="gene ID" value="SBAD_0000569801"/>
</dbReference>
<dbReference type="Gene3D" id="3.40.50.150">
    <property type="entry name" value="Vaccinia Virus protein VP39"/>
    <property type="match status" value="1"/>
</dbReference>
<proteinExistence type="inferred from homology"/>
<keyword evidence="11" id="KW-0539">Nucleus</keyword>
<dbReference type="Pfam" id="PF05871">
    <property type="entry name" value="ESCRT-II"/>
    <property type="match status" value="1"/>
</dbReference>
<dbReference type="GO" id="GO:0000814">
    <property type="term" value="C:ESCRT II complex"/>
    <property type="evidence" value="ECO:0007669"/>
    <property type="project" value="InterPro"/>
</dbReference>
<comment type="subcellular location">
    <subcellularLocation>
        <location evidence="1">Nucleus</location>
    </subcellularLocation>
</comment>
<dbReference type="PROSITE" id="PS51620">
    <property type="entry name" value="SAM_TRM61"/>
    <property type="match status" value="1"/>
</dbReference>
<keyword evidence="9" id="KW-0819">tRNA processing</keyword>
<dbReference type="SUPFAM" id="SSF46785">
    <property type="entry name" value="Winged helix' DNA-binding domain"/>
    <property type="match status" value="2"/>
</dbReference>
<dbReference type="GO" id="GO:0071985">
    <property type="term" value="P:multivesicular body sorting pathway"/>
    <property type="evidence" value="ECO:0007669"/>
    <property type="project" value="InterPro"/>
</dbReference>
<organism evidence="18">
    <name type="scientific">Soboliphyme baturini</name>
    <dbReference type="NCBI Taxonomy" id="241478"/>
    <lineage>
        <taxon>Eukaryota</taxon>
        <taxon>Metazoa</taxon>
        <taxon>Ecdysozoa</taxon>
        <taxon>Nematoda</taxon>
        <taxon>Enoplea</taxon>
        <taxon>Dorylaimia</taxon>
        <taxon>Dioctophymatida</taxon>
        <taxon>Dioctophymatoidea</taxon>
        <taxon>Soboliphymatidae</taxon>
        <taxon>Soboliphyme</taxon>
    </lineage>
</organism>
<keyword evidence="10" id="KW-0653">Protein transport</keyword>
<comment type="similarity">
    <text evidence="2">Belongs to the VPS25 family.</text>
</comment>
<feature type="compositionally biased region" description="Basic and acidic residues" evidence="14">
    <location>
        <begin position="350"/>
        <end position="369"/>
    </location>
</feature>
<dbReference type="GO" id="GO:0016236">
    <property type="term" value="P:macroautophagy"/>
    <property type="evidence" value="ECO:0007669"/>
    <property type="project" value="UniProtKB-ARBA"/>
</dbReference>
<evidence type="ECO:0000313" key="16">
    <source>
        <dbReference type="EMBL" id="VDP07336.1"/>
    </source>
</evidence>
<accession>A0A183IPC9</accession>
<dbReference type="PANTHER" id="PTHR12133:SF2">
    <property type="entry name" value="TRNA (ADENINE(58)-N(1))-METHYLTRANSFERASE CATALYTIC SUBUNIT TRMT61A"/>
    <property type="match status" value="1"/>
</dbReference>
<keyword evidence="7" id="KW-0808">Transferase</keyword>
<evidence type="ECO:0000259" key="15">
    <source>
        <dbReference type="Pfam" id="PF08704"/>
    </source>
</evidence>
<evidence type="ECO:0000313" key="18">
    <source>
        <dbReference type="WBParaSite" id="SBAD_0000569801-mRNA-1"/>
    </source>
</evidence>
<dbReference type="GO" id="GO:0030488">
    <property type="term" value="P:tRNA methylation"/>
    <property type="evidence" value="ECO:0007669"/>
    <property type="project" value="InterPro"/>
</dbReference>
<dbReference type="GO" id="GO:0160107">
    <property type="term" value="F:tRNA (adenine(58)-N1)-methyltransferase activity"/>
    <property type="evidence" value="ECO:0007669"/>
    <property type="project" value="UniProtKB-EC"/>
</dbReference>
<dbReference type="EC" id="2.1.1.220" evidence="3"/>
<evidence type="ECO:0000256" key="14">
    <source>
        <dbReference type="SAM" id="MobiDB-lite"/>
    </source>
</evidence>
<name>A0A183IPC9_9BILA</name>
<evidence type="ECO:0000256" key="7">
    <source>
        <dbReference type="ARBA" id="ARBA00022679"/>
    </source>
</evidence>
<evidence type="ECO:0000256" key="9">
    <source>
        <dbReference type="ARBA" id="ARBA00022694"/>
    </source>
</evidence>
<feature type="region of interest" description="Disordered" evidence="14">
    <location>
        <begin position="342"/>
        <end position="373"/>
    </location>
</feature>
<sequence>MEQFTWPWQYNFPPFFTLQPNLATREKQIEAWSSLVLQYCQHFKRFDLDVVEAQHSDLFQNDKINHNLEWLDKQKSRCRIFWRSPADWGKLIYDWIVSTGQLQSVCTLYELAHGEDTVNEAFHGISEEVLTESLKTLEDTGKAEIIRSDSSVGGYVYALRPTPEMWTKNLLKRTQVLYLMDTSTVVLHLELKPGSVVVEAGCGSGSLSHVMLRTIAPHGKLFTFDVNAERVDSVRRDFAKNGFEAMTVVEQRDVCSDGFGVTEVADALFLDLPRPWEVIRRVKTVFKPNRVCRFGSFSPCIEQVQKTCEALRKERFVEIDVLECVVRYYRVSSITMQTPRVLTTSSRPIEPARKRFRAESHKAQDDKPGDGTARNLTVVQQQNPNPSSFLTFTPEPPEQPSHTGYLTFATVLPRRQTTVAEDHSSDIVAVTPLFNRETSNTS</sequence>
<reference evidence="18" key="1">
    <citation type="submission" date="2016-06" db="UniProtKB">
        <authorList>
            <consortium name="WormBaseParasite"/>
        </authorList>
    </citation>
    <scope>IDENTIFICATION</scope>
</reference>
<dbReference type="InterPro" id="IPR036388">
    <property type="entry name" value="WH-like_DNA-bd_sf"/>
</dbReference>
<protein>
    <recommendedName>
        <fullName evidence="4">Vacuolar protein-sorting-associated protein 25</fullName>
        <ecNumber evidence="3">2.1.1.220</ecNumber>
    </recommendedName>
    <alternativeName>
        <fullName evidence="12">ESCRT-II complex subunit VPS25</fullName>
    </alternativeName>
</protein>
<keyword evidence="8" id="KW-0949">S-adenosyl-L-methionine</keyword>
<dbReference type="PANTHER" id="PTHR12133">
    <property type="entry name" value="TRNA (ADENINE(58)-N(1))-METHYLTRANSFERASE"/>
    <property type="match status" value="1"/>
</dbReference>
<dbReference type="Gene3D" id="1.10.10.10">
    <property type="entry name" value="Winged helix-like DNA-binding domain superfamily/Winged helix DNA-binding domain"/>
    <property type="match status" value="1"/>
</dbReference>
<dbReference type="InterPro" id="IPR008570">
    <property type="entry name" value="ESCRT-II_cplx_Vps25-sub"/>
</dbReference>
<evidence type="ECO:0000256" key="10">
    <source>
        <dbReference type="ARBA" id="ARBA00022927"/>
    </source>
</evidence>
<dbReference type="SUPFAM" id="SSF53335">
    <property type="entry name" value="S-adenosyl-L-methionine-dependent methyltransferases"/>
    <property type="match status" value="1"/>
</dbReference>
<keyword evidence="5" id="KW-0813">Transport</keyword>
<feature type="domain" description="tRNA (adenine(58)-N(1))-methyltransferase catalytic subunit TRM61 C-terminal" evidence="15">
    <location>
        <begin position="154"/>
        <end position="410"/>
    </location>
</feature>
<dbReference type="Pfam" id="PF08704">
    <property type="entry name" value="GCD14"/>
    <property type="match status" value="1"/>
</dbReference>
<dbReference type="EMBL" id="UZAM01009019">
    <property type="protein sequence ID" value="VDP07336.1"/>
    <property type="molecule type" value="Genomic_DNA"/>
</dbReference>
<keyword evidence="6" id="KW-0489">Methyltransferase</keyword>
<dbReference type="Gene3D" id="1.10.10.570">
    <property type="entry name" value="Winged helix' DNA-binding domain. Chain C. Domain 1"/>
    <property type="match status" value="1"/>
</dbReference>